<dbReference type="SUPFAM" id="SSF56112">
    <property type="entry name" value="Protein kinase-like (PK-like)"/>
    <property type="match status" value="1"/>
</dbReference>
<accession>A0A067PQX5</accession>
<dbReference type="PIRSF" id="PIRSF000654">
    <property type="entry name" value="Integrin-linked_kinase"/>
    <property type="match status" value="1"/>
</dbReference>
<dbReference type="InterPro" id="IPR000719">
    <property type="entry name" value="Prot_kinase_dom"/>
</dbReference>
<gene>
    <name evidence="9" type="ORF">JAAARDRAFT_136673</name>
</gene>
<reference evidence="10" key="1">
    <citation type="journal article" date="2014" name="Proc. Natl. Acad. Sci. U.S.A.">
        <title>Extensive sampling of basidiomycete genomes demonstrates inadequacy of the white-rot/brown-rot paradigm for wood decay fungi.</title>
        <authorList>
            <person name="Riley R."/>
            <person name="Salamov A.A."/>
            <person name="Brown D.W."/>
            <person name="Nagy L.G."/>
            <person name="Floudas D."/>
            <person name="Held B.W."/>
            <person name="Levasseur A."/>
            <person name="Lombard V."/>
            <person name="Morin E."/>
            <person name="Otillar R."/>
            <person name="Lindquist E.A."/>
            <person name="Sun H."/>
            <person name="LaButti K.M."/>
            <person name="Schmutz J."/>
            <person name="Jabbour D."/>
            <person name="Luo H."/>
            <person name="Baker S.E."/>
            <person name="Pisabarro A.G."/>
            <person name="Walton J.D."/>
            <person name="Blanchette R.A."/>
            <person name="Henrissat B."/>
            <person name="Martin F."/>
            <person name="Cullen D."/>
            <person name="Hibbett D.S."/>
            <person name="Grigoriev I.V."/>
        </authorList>
    </citation>
    <scope>NUCLEOTIDE SEQUENCE [LARGE SCALE GENOMIC DNA]</scope>
    <source>
        <strain evidence="10">MUCL 33604</strain>
    </source>
</reference>
<dbReference type="PANTHER" id="PTHR44329:SF288">
    <property type="entry name" value="MITOGEN-ACTIVATED PROTEIN KINASE KINASE KINASE 20"/>
    <property type="match status" value="1"/>
</dbReference>
<feature type="binding site" evidence="6">
    <location>
        <position position="46"/>
    </location>
    <ligand>
        <name>ATP</name>
        <dbReference type="ChEBI" id="CHEBI:30616"/>
    </ligand>
</feature>
<keyword evidence="1 7" id="KW-0723">Serine/threonine-protein kinase</keyword>
<dbReference type="PROSITE" id="PS50011">
    <property type="entry name" value="PROTEIN_KINASE_DOM"/>
    <property type="match status" value="1"/>
</dbReference>
<keyword evidence="2" id="KW-0808">Transferase</keyword>
<name>A0A067PQX5_9AGAM</name>
<dbReference type="Gene3D" id="3.30.200.20">
    <property type="entry name" value="Phosphorylase Kinase, domain 1"/>
    <property type="match status" value="1"/>
</dbReference>
<proteinExistence type="inferred from homology"/>
<dbReference type="Pfam" id="PF07714">
    <property type="entry name" value="PK_Tyr_Ser-Thr"/>
    <property type="match status" value="1"/>
</dbReference>
<keyword evidence="10" id="KW-1185">Reference proteome</keyword>
<keyword evidence="5 6" id="KW-0067">ATP-binding</keyword>
<dbReference type="SMART" id="SM00220">
    <property type="entry name" value="S_TKc"/>
    <property type="match status" value="1"/>
</dbReference>
<sequence>MSSTKIPDTFVIPPLEVNIDFGAGLGGGGFGTVYQGHWRGHLVAVKVLEKGLPSKVTSCNDRYTFSDLTYRVQLLQREVDVWKNLRHPNILEFYGVCTTANPPFLVSALKREGHALDYIENHPDANRLRIFYEVSLGLSYLHAHSIIHGDLKAMNILVDERGSACLSDFGLSRVRKHSISTLRPASNQTPQGTLRWMAPEQMSRGVTNKMSDVYSFGMTMYEASISFCNLMFHHSILVFNTASHWRGSFRQSS</sequence>
<evidence type="ECO:0000259" key="8">
    <source>
        <dbReference type="PROSITE" id="PS50011"/>
    </source>
</evidence>
<evidence type="ECO:0000313" key="10">
    <source>
        <dbReference type="Proteomes" id="UP000027265"/>
    </source>
</evidence>
<dbReference type="HOGENOM" id="CLU_000288_7_18_1"/>
<feature type="domain" description="Protein kinase" evidence="8">
    <location>
        <begin position="19"/>
        <end position="253"/>
    </location>
</feature>
<organism evidence="9 10">
    <name type="scientific">Jaapia argillacea MUCL 33604</name>
    <dbReference type="NCBI Taxonomy" id="933084"/>
    <lineage>
        <taxon>Eukaryota</taxon>
        <taxon>Fungi</taxon>
        <taxon>Dikarya</taxon>
        <taxon>Basidiomycota</taxon>
        <taxon>Agaricomycotina</taxon>
        <taxon>Agaricomycetes</taxon>
        <taxon>Agaricomycetidae</taxon>
        <taxon>Jaapiales</taxon>
        <taxon>Jaapiaceae</taxon>
        <taxon>Jaapia</taxon>
    </lineage>
</organism>
<dbReference type="InterPro" id="IPR017441">
    <property type="entry name" value="Protein_kinase_ATP_BS"/>
</dbReference>
<dbReference type="InterPro" id="IPR001245">
    <property type="entry name" value="Ser-Thr/Tyr_kinase_cat_dom"/>
</dbReference>
<dbReference type="PROSITE" id="PS00108">
    <property type="entry name" value="PROTEIN_KINASE_ST"/>
    <property type="match status" value="1"/>
</dbReference>
<evidence type="ECO:0000256" key="7">
    <source>
        <dbReference type="RuleBase" id="RU000304"/>
    </source>
</evidence>
<evidence type="ECO:0000256" key="1">
    <source>
        <dbReference type="ARBA" id="ARBA00022527"/>
    </source>
</evidence>
<dbReference type="InterPro" id="IPR051681">
    <property type="entry name" value="Ser/Thr_Kinases-Pseudokinases"/>
</dbReference>
<keyword evidence="4" id="KW-0418">Kinase</keyword>
<dbReference type="InterPro" id="IPR011009">
    <property type="entry name" value="Kinase-like_dom_sf"/>
</dbReference>
<dbReference type="AlphaFoldDB" id="A0A067PQX5"/>
<dbReference type="OrthoDB" id="2802511at2759"/>
<dbReference type="PANTHER" id="PTHR44329">
    <property type="entry name" value="SERINE/THREONINE-PROTEIN KINASE TNNI3K-RELATED"/>
    <property type="match status" value="1"/>
</dbReference>
<dbReference type="EMBL" id="KL197732">
    <property type="protein sequence ID" value="KDQ53712.1"/>
    <property type="molecule type" value="Genomic_DNA"/>
</dbReference>
<dbReference type="InParanoid" id="A0A067PQX5"/>
<dbReference type="Gene3D" id="1.10.510.10">
    <property type="entry name" value="Transferase(Phosphotransferase) domain 1"/>
    <property type="match status" value="1"/>
</dbReference>
<evidence type="ECO:0000256" key="4">
    <source>
        <dbReference type="ARBA" id="ARBA00022777"/>
    </source>
</evidence>
<dbReference type="GO" id="GO:0005524">
    <property type="term" value="F:ATP binding"/>
    <property type="evidence" value="ECO:0007669"/>
    <property type="project" value="UniProtKB-UniRule"/>
</dbReference>
<evidence type="ECO:0000256" key="3">
    <source>
        <dbReference type="ARBA" id="ARBA00022741"/>
    </source>
</evidence>
<evidence type="ECO:0000256" key="2">
    <source>
        <dbReference type="ARBA" id="ARBA00022679"/>
    </source>
</evidence>
<comment type="similarity">
    <text evidence="7">Belongs to the protein kinase superfamily.</text>
</comment>
<dbReference type="PROSITE" id="PS00107">
    <property type="entry name" value="PROTEIN_KINASE_ATP"/>
    <property type="match status" value="1"/>
</dbReference>
<evidence type="ECO:0000256" key="6">
    <source>
        <dbReference type="PROSITE-ProRule" id="PRU10141"/>
    </source>
</evidence>
<dbReference type="GO" id="GO:0004674">
    <property type="term" value="F:protein serine/threonine kinase activity"/>
    <property type="evidence" value="ECO:0007669"/>
    <property type="project" value="UniProtKB-KW"/>
</dbReference>
<evidence type="ECO:0000313" key="9">
    <source>
        <dbReference type="EMBL" id="KDQ53712.1"/>
    </source>
</evidence>
<dbReference type="InterPro" id="IPR008271">
    <property type="entry name" value="Ser/Thr_kinase_AS"/>
</dbReference>
<dbReference type="Proteomes" id="UP000027265">
    <property type="component" value="Unassembled WGS sequence"/>
</dbReference>
<evidence type="ECO:0000256" key="5">
    <source>
        <dbReference type="ARBA" id="ARBA00022840"/>
    </source>
</evidence>
<protein>
    <recommendedName>
        <fullName evidence="8">Protein kinase domain-containing protein</fullName>
    </recommendedName>
</protein>
<dbReference type="STRING" id="933084.A0A067PQX5"/>
<keyword evidence="3 6" id="KW-0547">Nucleotide-binding</keyword>